<feature type="non-terminal residue" evidence="1">
    <location>
        <position position="416"/>
    </location>
</feature>
<evidence type="ECO:0000313" key="1">
    <source>
        <dbReference type="EMBL" id="KAG0439576.1"/>
    </source>
</evidence>
<organism evidence="1 2">
    <name type="scientific">Ixodes persulcatus</name>
    <name type="common">Taiga tick</name>
    <dbReference type="NCBI Taxonomy" id="34615"/>
    <lineage>
        <taxon>Eukaryota</taxon>
        <taxon>Metazoa</taxon>
        <taxon>Ecdysozoa</taxon>
        <taxon>Arthropoda</taxon>
        <taxon>Chelicerata</taxon>
        <taxon>Arachnida</taxon>
        <taxon>Acari</taxon>
        <taxon>Parasitiformes</taxon>
        <taxon>Ixodida</taxon>
        <taxon>Ixodoidea</taxon>
        <taxon>Ixodidae</taxon>
        <taxon>Ixodinae</taxon>
        <taxon>Ixodes</taxon>
    </lineage>
</organism>
<gene>
    <name evidence="1" type="ORF">HPB47_016599</name>
</gene>
<reference evidence="1 2" key="1">
    <citation type="journal article" date="2020" name="Cell">
        <title>Large-Scale Comparative Analyses of Tick Genomes Elucidate Their Genetic Diversity and Vector Capacities.</title>
        <authorList>
            <consortium name="Tick Genome and Microbiome Consortium (TIGMIC)"/>
            <person name="Jia N."/>
            <person name="Wang J."/>
            <person name="Shi W."/>
            <person name="Du L."/>
            <person name="Sun Y."/>
            <person name="Zhan W."/>
            <person name="Jiang J.F."/>
            <person name="Wang Q."/>
            <person name="Zhang B."/>
            <person name="Ji P."/>
            <person name="Bell-Sakyi L."/>
            <person name="Cui X.M."/>
            <person name="Yuan T.T."/>
            <person name="Jiang B.G."/>
            <person name="Yang W.F."/>
            <person name="Lam T.T."/>
            <person name="Chang Q.C."/>
            <person name="Ding S.J."/>
            <person name="Wang X.J."/>
            <person name="Zhu J.G."/>
            <person name="Ruan X.D."/>
            <person name="Zhao L."/>
            <person name="Wei J.T."/>
            <person name="Ye R.Z."/>
            <person name="Que T.C."/>
            <person name="Du C.H."/>
            <person name="Zhou Y.H."/>
            <person name="Cheng J.X."/>
            <person name="Dai P.F."/>
            <person name="Guo W.B."/>
            <person name="Han X.H."/>
            <person name="Huang E.J."/>
            <person name="Li L.F."/>
            <person name="Wei W."/>
            <person name="Gao Y.C."/>
            <person name="Liu J.Z."/>
            <person name="Shao H.Z."/>
            <person name="Wang X."/>
            <person name="Wang C.C."/>
            <person name="Yang T.C."/>
            <person name="Huo Q.B."/>
            <person name="Li W."/>
            <person name="Chen H.Y."/>
            <person name="Chen S.E."/>
            <person name="Zhou L.G."/>
            <person name="Ni X.B."/>
            <person name="Tian J.H."/>
            <person name="Sheng Y."/>
            <person name="Liu T."/>
            <person name="Pan Y.S."/>
            <person name="Xia L.Y."/>
            <person name="Li J."/>
            <person name="Zhao F."/>
            <person name="Cao W.C."/>
        </authorList>
    </citation>
    <scope>NUCLEOTIDE SEQUENCE [LARGE SCALE GENOMIC DNA]</scope>
    <source>
        <strain evidence="1">Iper-2018</strain>
    </source>
</reference>
<comment type="caution">
    <text evidence="1">The sequence shown here is derived from an EMBL/GenBank/DDBJ whole genome shotgun (WGS) entry which is preliminary data.</text>
</comment>
<sequence length="416" mass="46671">MRIKDSGLAEGFLAATMKRSQCRKFGMAVVLVAFLGLVYFLITKGSNEISYSPVDVRDWPLLSYGLMRTPAEPQARHQDDLSRSRVDKNVFDSTMLTRTEDRHAAMLRKLQATIVGLRNFQVHRLRTLSKAEGDGPTILSKSREFLRSMELDVKNIRELGGVNRSVASNMLKLRNYVREKIHALQNPTDCGRAPKLRCLLDNPHGVAAGIHDVLWCFVAALRMGRTVVLDSTQWHYAPGKEWAKTFLPTAGPPCSNAPKNNTIEKGYPGYDSGTIVLALWKAVTSGLSLPRVRPAPKERSQILDLPSTIVEPLVGNHGNPYAWWYGQIVSYAFRLQDSTLRKIEELKAAQGYAHPIVGIHIRQTDKSREAAYHSVEEYMSHVEEFYARALAHGPCREEEGVCGHGRAQGRRPDQEK</sequence>
<dbReference type="EMBL" id="JABSTQ010005331">
    <property type="protein sequence ID" value="KAG0439576.1"/>
    <property type="molecule type" value="Genomic_DNA"/>
</dbReference>
<dbReference type="Proteomes" id="UP000805193">
    <property type="component" value="Unassembled WGS sequence"/>
</dbReference>
<keyword evidence="2" id="KW-1185">Reference proteome</keyword>
<evidence type="ECO:0000313" key="2">
    <source>
        <dbReference type="Proteomes" id="UP000805193"/>
    </source>
</evidence>
<accession>A0AC60QU59</accession>
<proteinExistence type="predicted"/>
<name>A0AC60QU59_IXOPE</name>
<protein>
    <submittedName>
        <fullName evidence="1">Uncharacterized protein</fullName>
    </submittedName>
</protein>